<dbReference type="InterPro" id="IPR001647">
    <property type="entry name" value="HTH_TetR"/>
</dbReference>
<dbReference type="Pfam" id="PF13305">
    <property type="entry name" value="TetR_C_33"/>
    <property type="match status" value="1"/>
</dbReference>
<evidence type="ECO:0000256" key="2">
    <source>
        <dbReference type="ARBA" id="ARBA00023125"/>
    </source>
</evidence>
<name>A0A4Z0ZVU4_9LEPT</name>
<evidence type="ECO:0000256" key="4">
    <source>
        <dbReference type="PROSITE-ProRule" id="PRU00335"/>
    </source>
</evidence>
<evidence type="ECO:0000256" key="3">
    <source>
        <dbReference type="ARBA" id="ARBA00023163"/>
    </source>
</evidence>
<evidence type="ECO:0000256" key="1">
    <source>
        <dbReference type="ARBA" id="ARBA00023015"/>
    </source>
</evidence>
<protein>
    <submittedName>
        <fullName evidence="6">TetR/AcrR family transcriptional regulator</fullName>
    </submittedName>
</protein>
<keyword evidence="7" id="KW-1185">Reference proteome</keyword>
<dbReference type="SUPFAM" id="SSF48498">
    <property type="entry name" value="Tetracyclin repressor-like, C-terminal domain"/>
    <property type="match status" value="1"/>
</dbReference>
<dbReference type="PROSITE" id="PS50977">
    <property type="entry name" value="HTH_TETR_2"/>
    <property type="match status" value="1"/>
</dbReference>
<comment type="caution">
    <text evidence="6">The sequence shown here is derived from an EMBL/GenBank/DDBJ whole genome shotgun (WGS) entry which is preliminary data.</text>
</comment>
<keyword evidence="3" id="KW-0804">Transcription</keyword>
<dbReference type="OrthoDB" id="9179041at2"/>
<feature type="DNA-binding region" description="H-T-H motif" evidence="4">
    <location>
        <begin position="41"/>
        <end position="60"/>
    </location>
</feature>
<dbReference type="InterPro" id="IPR025996">
    <property type="entry name" value="MT1864/Rv1816-like_C"/>
</dbReference>
<accession>A0A4Z0ZVU4</accession>
<dbReference type="RefSeq" id="WP_135644536.1">
    <property type="nucleotide sequence ID" value="NZ_RQGH01000033.1"/>
</dbReference>
<keyword evidence="2 4" id="KW-0238">DNA-binding</keyword>
<dbReference type="EMBL" id="RQGH01000033">
    <property type="protein sequence ID" value="TGL59790.1"/>
    <property type="molecule type" value="Genomic_DNA"/>
</dbReference>
<evidence type="ECO:0000313" key="6">
    <source>
        <dbReference type="EMBL" id="TGL59790.1"/>
    </source>
</evidence>
<dbReference type="AlphaFoldDB" id="A0A4Z0ZVU4"/>
<dbReference type="GO" id="GO:0003677">
    <property type="term" value="F:DNA binding"/>
    <property type="evidence" value="ECO:0007669"/>
    <property type="project" value="UniProtKB-UniRule"/>
</dbReference>
<gene>
    <name evidence="6" type="ORF">EHQ62_15585</name>
</gene>
<dbReference type="SUPFAM" id="SSF46689">
    <property type="entry name" value="Homeodomain-like"/>
    <property type="match status" value="1"/>
</dbReference>
<organism evidence="6 7">
    <name type="scientific">Leptospira jelokensis</name>
    <dbReference type="NCBI Taxonomy" id="2484931"/>
    <lineage>
        <taxon>Bacteria</taxon>
        <taxon>Pseudomonadati</taxon>
        <taxon>Spirochaetota</taxon>
        <taxon>Spirochaetia</taxon>
        <taxon>Leptospirales</taxon>
        <taxon>Leptospiraceae</taxon>
        <taxon>Leptospira</taxon>
    </lineage>
</organism>
<dbReference type="Pfam" id="PF00440">
    <property type="entry name" value="TetR_N"/>
    <property type="match status" value="1"/>
</dbReference>
<dbReference type="InterPro" id="IPR009057">
    <property type="entry name" value="Homeodomain-like_sf"/>
</dbReference>
<sequence length="209" mass="23273">MAGKKQIQQKQTNPYHHGDLRPTLIQAARDFLKDQDADSLSLRGIASAIGVTHMAPYAHFKGKQELLEAVAASGYDDLTNNMLKVQKLQSKVRGRMLAYHYGVEYILFAIANPNLYRLMMSQINLNQKTSFENPKSEISLSSQRPFRLLYTAFATEKVSKELAHARALGAWATVHGISSLAIEGHLLLPNGMDIIQLFKTTVSSTVDWG</sequence>
<evidence type="ECO:0000259" key="5">
    <source>
        <dbReference type="PROSITE" id="PS50977"/>
    </source>
</evidence>
<proteinExistence type="predicted"/>
<dbReference type="Proteomes" id="UP000297567">
    <property type="component" value="Unassembled WGS sequence"/>
</dbReference>
<feature type="domain" description="HTH tetR-type" evidence="5">
    <location>
        <begin position="18"/>
        <end position="78"/>
    </location>
</feature>
<dbReference type="Gene3D" id="1.10.357.10">
    <property type="entry name" value="Tetracycline Repressor, domain 2"/>
    <property type="match status" value="1"/>
</dbReference>
<reference evidence="6" key="1">
    <citation type="journal article" date="2019" name="PLoS Negl. Trop. Dis.">
        <title>Revisiting the worldwide diversity of Leptospira species in the environment.</title>
        <authorList>
            <person name="Vincent A.T."/>
            <person name="Schiettekatte O."/>
            <person name="Bourhy P."/>
            <person name="Veyrier F.J."/>
            <person name="Picardeau M."/>
        </authorList>
    </citation>
    <scope>NUCLEOTIDE SEQUENCE [LARGE SCALE GENOMIC DNA]</scope>
    <source>
        <strain evidence="6">201702451</strain>
    </source>
</reference>
<keyword evidence="1" id="KW-0805">Transcription regulation</keyword>
<evidence type="ECO:0000313" key="7">
    <source>
        <dbReference type="Proteomes" id="UP000297567"/>
    </source>
</evidence>
<dbReference type="InterPro" id="IPR036271">
    <property type="entry name" value="Tet_transcr_reg_TetR-rel_C_sf"/>
</dbReference>